<protein>
    <recommendedName>
        <fullName evidence="4">Rho-GAP domain-containing protein</fullName>
    </recommendedName>
</protein>
<dbReference type="CDD" id="cd04402">
    <property type="entry name" value="RhoGAP_ARHGAP20"/>
    <property type="match status" value="1"/>
</dbReference>
<feature type="compositionally biased region" description="Polar residues" evidence="3">
    <location>
        <begin position="784"/>
        <end position="795"/>
    </location>
</feature>
<reference evidence="5" key="3">
    <citation type="submission" date="2025-09" db="UniProtKB">
        <authorList>
            <consortium name="Ensembl"/>
        </authorList>
    </citation>
    <scope>IDENTIFICATION</scope>
</reference>
<evidence type="ECO:0000313" key="6">
    <source>
        <dbReference type="Proteomes" id="UP000314982"/>
    </source>
</evidence>
<dbReference type="PANTHER" id="PTHR23179">
    <property type="entry name" value="T-CELL ACTIVATION RHO GTPASE ACTIVATING PROTEIN-RELATED"/>
    <property type="match status" value="1"/>
</dbReference>
<dbReference type="Pfam" id="PF22286">
    <property type="entry name" value="RHG20_PH"/>
    <property type="match status" value="1"/>
</dbReference>
<feature type="compositionally biased region" description="Basic and acidic residues" evidence="3">
    <location>
        <begin position="686"/>
        <end position="700"/>
    </location>
</feature>
<dbReference type="InterPro" id="IPR047886">
    <property type="entry name" value="ARHGAP20-like_RhoGAP"/>
</dbReference>
<feature type="region of interest" description="Disordered" evidence="3">
    <location>
        <begin position="671"/>
        <end position="702"/>
    </location>
</feature>
<evidence type="ECO:0000313" key="5">
    <source>
        <dbReference type="Ensembl" id="ENSHHUP00000038628.1"/>
    </source>
</evidence>
<dbReference type="Ensembl" id="ENSHHUT00000040151.1">
    <property type="protein sequence ID" value="ENSHHUP00000038628.1"/>
    <property type="gene ID" value="ENSHHUG00000024082.1"/>
</dbReference>
<keyword evidence="6" id="KW-1185">Reference proteome</keyword>
<dbReference type="SUPFAM" id="SSF50729">
    <property type="entry name" value="PH domain-like"/>
    <property type="match status" value="1"/>
</dbReference>
<organism evidence="5 6">
    <name type="scientific">Hucho hucho</name>
    <name type="common">huchen</name>
    <dbReference type="NCBI Taxonomy" id="62062"/>
    <lineage>
        <taxon>Eukaryota</taxon>
        <taxon>Metazoa</taxon>
        <taxon>Chordata</taxon>
        <taxon>Craniata</taxon>
        <taxon>Vertebrata</taxon>
        <taxon>Euteleostomi</taxon>
        <taxon>Actinopterygii</taxon>
        <taxon>Neopterygii</taxon>
        <taxon>Teleostei</taxon>
        <taxon>Protacanthopterygii</taxon>
        <taxon>Salmoniformes</taxon>
        <taxon>Salmonidae</taxon>
        <taxon>Salmoninae</taxon>
        <taxon>Hucho</taxon>
    </lineage>
</organism>
<evidence type="ECO:0000259" key="4">
    <source>
        <dbReference type="PROSITE" id="PS50238"/>
    </source>
</evidence>
<dbReference type="SUPFAM" id="SSF48350">
    <property type="entry name" value="GTPase activation domain, GAP"/>
    <property type="match status" value="1"/>
</dbReference>
<dbReference type="STRING" id="62062.ENSHHUP00000038628"/>
<feature type="region of interest" description="Disordered" evidence="3">
    <location>
        <begin position="483"/>
        <end position="526"/>
    </location>
</feature>
<dbReference type="GO" id="GO:0007165">
    <property type="term" value="P:signal transduction"/>
    <property type="evidence" value="ECO:0007669"/>
    <property type="project" value="InterPro"/>
</dbReference>
<dbReference type="Gene3D" id="2.30.29.30">
    <property type="entry name" value="Pleckstrin-homology domain (PH domain)/Phosphotyrosine-binding domain (PTB)"/>
    <property type="match status" value="1"/>
</dbReference>
<dbReference type="PANTHER" id="PTHR23179:SF26">
    <property type="entry name" value="T-CELL ACTIVATION RHO GTPASE-ACTIVATING PROTEIN"/>
    <property type="match status" value="1"/>
</dbReference>
<feature type="domain" description="Rho-GAP" evidence="4">
    <location>
        <begin position="288"/>
        <end position="472"/>
    </location>
</feature>
<dbReference type="InterPro" id="IPR000198">
    <property type="entry name" value="RhoGAP_dom"/>
</dbReference>
<dbReference type="Pfam" id="PF00620">
    <property type="entry name" value="RhoGAP"/>
    <property type="match status" value="1"/>
</dbReference>
<feature type="region of interest" description="Disordered" evidence="3">
    <location>
        <begin position="780"/>
        <end position="801"/>
    </location>
</feature>
<dbReference type="AlphaFoldDB" id="A0A4W5MLF0"/>
<feature type="compositionally biased region" description="Polar residues" evidence="3">
    <location>
        <begin position="489"/>
        <end position="501"/>
    </location>
</feature>
<dbReference type="GeneTree" id="ENSGT00940000157993"/>
<keyword evidence="1" id="KW-0343">GTPase activation</keyword>
<dbReference type="InterPro" id="IPR011993">
    <property type="entry name" value="PH-like_dom_sf"/>
</dbReference>
<proteinExistence type="predicted"/>
<dbReference type="SMART" id="SM00324">
    <property type="entry name" value="RhoGAP"/>
    <property type="match status" value="1"/>
</dbReference>
<dbReference type="GO" id="GO:0005096">
    <property type="term" value="F:GTPase activator activity"/>
    <property type="evidence" value="ECO:0007669"/>
    <property type="project" value="UniProtKB-KW"/>
</dbReference>
<evidence type="ECO:0000256" key="3">
    <source>
        <dbReference type="SAM" id="MobiDB-lite"/>
    </source>
</evidence>
<dbReference type="Proteomes" id="UP000314982">
    <property type="component" value="Unassembled WGS sequence"/>
</dbReference>
<reference evidence="5" key="2">
    <citation type="submission" date="2025-08" db="UniProtKB">
        <authorList>
            <consortium name="Ensembl"/>
        </authorList>
    </citation>
    <scope>IDENTIFICATION</scope>
</reference>
<reference evidence="6" key="1">
    <citation type="submission" date="2018-06" db="EMBL/GenBank/DDBJ databases">
        <title>Genome assembly of Danube salmon.</title>
        <authorList>
            <person name="Macqueen D.J."/>
            <person name="Gundappa M.K."/>
        </authorList>
    </citation>
    <scope>NUCLEOTIDE SEQUENCE [LARGE SCALE GENOMIC DNA]</scope>
</reference>
<dbReference type="Gene3D" id="1.10.555.10">
    <property type="entry name" value="Rho GTPase activation protein"/>
    <property type="match status" value="1"/>
</dbReference>
<name>A0A4W5MLF0_9TELE</name>
<sequence>MDTDMEAPRTRTLEDLGIAVMRRGSYDEAAALGLHPHLRSLAQRRRSAPSLAFEKALGSMPWSSIREEAPCWVSVEQCPFVLGLSSENAELVLDACVQITEGMKTRRRQLFLFSDVIAIAMLKSSASYRLKHRVSLQDLWLYGFEDEPEEEEGGGGEIDLRTSLVLAWPLAFCVVSFHSPEVKERWLDTLHRKIKAAKERAGSTTPPPSVLMKVLSGSITAKTLPGEGMEPSIKFSLDNDTKIPALPSCVTQPIENGSNSKWSILRKLRKTSMSSRPDTDSKSHLFGQSLSKTCPEDGTLPKPITDILVLLCKKGPSTEGVFRKNGNNKNLKAIREQLDSGTEVEMEALPVALLVGLLKSFLKELPGSLLVSDMYETWMKALETKDVHHRSLELKRVVDKLPGPNILLLRNILCVLHHITESADANKMDANNLALCIAPSLLEKDIMSLDVQTVEKVAELTQFLIEHCCEIFGEDVLSLLGDPEEDNSDSVSSQQHDSAYDSNDPDAEGDSMGATQVEGKGERGSSSPSLLFAYGMQCGPIPSNTIFHTFTNKNPFNRRCSEPIIFPSAEKRSLIGLARSHDDFSVEGGDFEEHPLKKQISDDSFLLPECGVTNTRHATTLSLPKLGGSQTMTWRQLDPSCLSSCSLESASSNTSEVSLFTSSPLTSPACQHRGQSTCHAPLSAKPRAEPPRADTTEVVERWTQSKKVDSKALMRTKSLGGFAWGSLKKGDLQKEKPFSCGTLQEDSQSEVEAPVVEAPLRQKRPLSAVEVFLQVDSRLPSQPPSYEQAVQSASQPSPPHYGSMTVSAVAATLSRKSRPASMNANFLYSCPVNQYTDCFSQGTDGDDVTAAQQHSVRFRQRAMSESVSRARHETASRHETVSRRCSQPVFEEYSYTKESYV</sequence>
<dbReference type="InterPro" id="IPR047887">
    <property type="entry name" value="ARHGAP20_PH"/>
</dbReference>
<evidence type="ECO:0000256" key="1">
    <source>
        <dbReference type="ARBA" id="ARBA00022468"/>
    </source>
</evidence>
<dbReference type="PROSITE" id="PS50238">
    <property type="entry name" value="RHOGAP"/>
    <property type="match status" value="1"/>
</dbReference>
<accession>A0A4W5MLF0</accession>
<dbReference type="InterPro" id="IPR008936">
    <property type="entry name" value="Rho_GTPase_activation_prot"/>
</dbReference>
<dbReference type="GO" id="GO:0035023">
    <property type="term" value="P:regulation of Rho protein signal transduction"/>
    <property type="evidence" value="ECO:0007669"/>
    <property type="project" value="InterPro"/>
</dbReference>
<evidence type="ECO:0000256" key="2">
    <source>
        <dbReference type="ARBA" id="ARBA00022553"/>
    </source>
</evidence>
<keyword evidence="2" id="KW-0597">Phosphoprotein</keyword>